<feature type="transmembrane region" description="Helical" evidence="7">
    <location>
        <begin position="522"/>
        <end position="539"/>
    </location>
</feature>
<dbReference type="InterPro" id="IPR002549">
    <property type="entry name" value="AI-2E-like"/>
</dbReference>
<feature type="transmembrane region" description="Helical" evidence="7">
    <location>
        <begin position="486"/>
        <end position="515"/>
    </location>
</feature>
<evidence type="ECO:0000256" key="1">
    <source>
        <dbReference type="ARBA" id="ARBA00004141"/>
    </source>
</evidence>
<evidence type="ECO:0000256" key="3">
    <source>
        <dbReference type="ARBA" id="ARBA00022692"/>
    </source>
</evidence>
<dbReference type="Proteomes" id="UP000318053">
    <property type="component" value="Unassembled WGS sequence"/>
</dbReference>
<dbReference type="PANTHER" id="PTHR21716:SF4">
    <property type="entry name" value="TRANSMEMBRANE PROTEIN 245"/>
    <property type="match status" value="1"/>
</dbReference>
<keyword evidence="4 7" id="KW-1133">Transmembrane helix</keyword>
<dbReference type="RefSeq" id="WP_246112366.1">
    <property type="nucleotide sequence ID" value="NZ_SJPK01000001.1"/>
</dbReference>
<feature type="transmembrane region" description="Helical" evidence="7">
    <location>
        <begin position="405"/>
        <end position="425"/>
    </location>
</feature>
<dbReference type="GO" id="GO:0016020">
    <property type="term" value="C:membrane"/>
    <property type="evidence" value="ECO:0007669"/>
    <property type="project" value="UniProtKB-SubCell"/>
</dbReference>
<feature type="region of interest" description="Disordered" evidence="6">
    <location>
        <begin position="1"/>
        <end position="91"/>
    </location>
</feature>
<feature type="transmembrane region" description="Helical" evidence="7">
    <location>
        <begin position="146"/>
        <end position="167"/>
    </location>
</feature>
<feature type="transmembrane region" description="Helical" evidence="7">
    <location>
        <begin position="559"/>
        <end position="585"/>
    </location>
</feature>
<protein>
    <submittedName>
        <fullName evidence="8">Putative inner membrane protein</fullName>
    </submittedName>
</protein>
<accession>A0A5C5YIV4</accession>
<comment type="subcellular location">
    <subcellularLocation>
        <location evidence="1">Membrane</location>
        <topology evidence="1">Multi-pass membrane protein</topology>
    </subcellularLocation>
</comment>
<keyword evidence="5 7" id="KW-0472">Membrane</keyword>
<evidence type="ECO:0000256" key="6">
    <source>
        <dbReference type="SAM" id="MobiDB-lite"/>
    </source>
</evidence>
<keyword evidence="9" id="KW-1185">Reference proteome</keyword>
<gene>
    <name evidence="8" type="ORF">CA85_00740</name>
</gene>
<feature type="transmembrane region" description="Helical" evidence="7">
    <location>
        <begin position="119"/>
        <end position="140"/>
    </location>
</feature>
<evidence type="ECO:0000256" key="7">
    <source>
        <dbReference type="SAM" id="Phobius"/>
    </source>
</evidence>
<comment type="caution">
    <text evidence="8">The sequence shown here is derived from an EMBL/GenBank/DDBJ whole genome shotgun (WGS) entry which is preliminary data.</text>
</comment>
<dbReference type="PANTHER" id="PTHR21716">
    <property type="entry name" value="TRANSMEMBRANE PROTEIN"/>
    <property type="match status" value="1"/>
</dbReference>
<dbReference type="Pfam" id="PF01594">
    <property type="entry name" value="AI-2E_transport"/>
    <property type="match status" value="2"/>
</dbReference>
<feature type="compositionally biased region" description="Basic and acidic residues" evidence="6">
    <location>
        <begin position="61"/>
        <end position="71"/>
    </location>
</feature>
<proteinExistence type="inferred from homology"/>
<evidence type="ECO:0000256" key="5">
    <source>
        <dbReference type="ARBA" id="ARBA00023136"/>
    </source>
</evidence>
<feature type="transmembrane region" description="Helical" evidence="7">
    <location>
        <begin position="179"/>
        <end position="201"/>
    </location>
</feature>
<evidence type="ECO:0000256" key="4">
    <source>
        <dbReference type="ARBA" id="ARBA00022989"/>
    </source>
</evidence>
<name>A0A5C5YIV4_9BACT</name>
<dbReference type="AlphaFoldDB" id="A0A5C5YIV4"/>
<evidence type="ECO:0000256" key="2">
    <source>
        <dbReference type="ARBA" id="ARBA00009773"/>
    </source>
</evidence>
<feature type="transmembrane region" description="Helical" evidence="7">
    <location>
        <begin position="458"/>
        <end position="480"/>
    </location>
</feature>
<comment type="similarity">
    <text evidence="2">Belongs to the autoinducer-2 exporter (AI-2E) (TC 2.A.86) family.</text>
</comment>
<keyword evidence="3 7" id="KW-0812">Transmembrane</keyword>
<dbReference type="EMBL" id="SJPK01000001">
    <property type="protein sequence ID" value="TWT74789.1"/>
    <property type="molecule type" value="Genomic_DNA"/>
</dbReference>
<evidence type="ECO:0000313" key="8">
    <source>
        <dbReference type="EMBL" id="TWT74789.1"/>
    </source>
</evidence>
<reference evidence="8 9" key="1">
    <citation type="submission" date="2019-02" db="EMBL/GenBank/DDBJ databases">
        <title>Deep-cultivation of Planctomycetes and their phenomic and genomic characterization uncovers novel biology.</title>
        <authorList>
            <person name="Wiegand S."/>
            <person name="Jogler M."/>
            <person name="Boedeker C."/>
            <person name="Pinto D."/>
            <person name="Vollmers J."/>
            <person name="Rivas-Marin E."/>
            <person name="Kohn T."/>
            <person name="Peeters S.H."/>
            <person name="Heuer A."/>
            <person name="Rast P."/>
            <person name="Oberbeckmann S."/>
            <person name="Bunk B."/>
            <person name="Jeske O."/>
            <person name="Meyerdierks A."/>
            <person name="Storesund J.E."/>
            <person name="Kallscheuer N."/>
            <person name="Luecker S."/>
            <person name="Lage O.M."/>
            <person name="Pohl T."/>
            <person name="Merkel B.J."/>
            <person name="Hornburger P."/>
            <person name="Mueller R.-W."/>
            <person name="Bruemmer F."/>
            <person name="Labrenz M."/>
            <person name="Spormann A.M."/>
            <person name="Op Den Camp H."/>
            <person name="Overmann J."/>
            <person name="Amann R."/>
            <person name="Jetten M.S.M."/>
            <person name="Mascher T."/>
            <person name="Medema M.H."/>
            <person name="Devos D.P."/>
            <person name="Kaster A.-K."/>
            <person name="Ovreas L."/>
            <person name="Rohde M."/>
            <person name="Galperin M.Y."/>
            <person name="Jogler C."/>
        </authorList>
    </citation>
    <scope>NUCLEOTIDE SEQUENCE [LARGE SCALE GENOMIC DNA]</scope>
    <source>
        <strain evidence="8 9">CA85</strain>
    </source>
</reference>
<sequence>MSKRRRRGKTNPQRETMGRETEPGAGGSGPSADTNEAGGAGKAAESVRPVSLESSGADKPPGGDDSVRDSGADGQATQGGAVEGRPVGAKATAGKWGGENFVENFVGGKPNLLPQLPSLARVMSVVMLVVGILGIGVLFYQVMAGFFVPLFLAALLVVIFRPVYLSLLARTHQRRRLSAGLTTALILFIVLLPLGVVISVATSQFTVLLSRMNGSASVALDRIRDQVGLSLPHAEYFRELDQITNSMGVKGLPQATADSESVANHPGGLVVKAKQLDKAAAIVKFLQANVEGPESSVEAAEQAVETLNDYSDSLREAAEQELAANSAGEINPLLRLNVSEEFEQVSVHAAASVRTWMHLKLGGALQSQMKLLANPDEADFSRLIRGARESLQPRFVKLTSATGSMLAKVLFGLMILVISIYFFLIDGPKMTSTLMRLSPLDDSYERQLLTQFDQTSRAVVIASVASAVVQGILATIGFWLTGFDQIVLFLFLTSLMALVPFLGAASVWVPCALWLGFVEQRWIAAGLLALWGAAVVSSIDNVIKVYVLQGRSQLHPLFALLSVIGGVSVFGPIGILVGPMVVVFLQTLLEILNHEIQDA</sequence>
<organism evidence="8 9">
    <name type="scientific">Allorhodopirellula solitaria</name>
    <dbReference type="NCBI Taxonomy" id="2527987"/>
    <lineage>
        <taxon>Bacteria</taxon>
        <taxon>Pseudomonadati</taxon>
        <taxon>Planctomycetota</taxon>
        <taxon>Planctomycetia</taxon>
        <taxon>Pirellulales</taxon>
        <taxon>Pirellulaceae</taxon>
        <taxon>Allorhodopirellula</taxon>
    </lineage>
</organism>
<evidence type="ECO:0000313" key="9">
    <source>
        <dbReference type="Proteomes" id="UP000318053"/>
    </source>
</evidence>